<dbReference type="AlphaFoldDB" id="A0A9K3JM16"/>
<comment type="caution">
    <text evidence="1">The sequence shown here is derived from an EMBL/GenBank/DDBJ whole genome shotgun (WGS) entry which is preliminary data.</text>
</comment>
<sequence length="151" mass="17772">MLMMMSEVVAEWRWSRGDGGVEAGAAEVVMMMMMAEQWWCGGGGGAGAEHGWRWRWCQEEVKLFLEKLWFYHFLMKRLGRDRKHFSKKKKNKHSFEAKHLPASARCRQKRQEALFVKKTNTTLMSVFPLFLGYTHIYMSPPSFLQLHNIKI</sequence>
<proteinExistence type="predicted"/>
<reference evidence="1" key="2">
    <citation type="submission" date="2020-06" db="EMBL/GenBank/DDBJ databases">
        <title>Helianthus annuus Genome sequencing and assembly Release 2.</title>
        <authorList>
            <person name="Gouzy J."/>
            <person name="Langlade N."/>
            <person name="Munos S."/>
        </authorList>
    </citation>
    <scope>NUCLEOTIDE SEQUENCE</scope>
    <source>
        <tissue evidence="1">Leaves</tissue>
    </source>
</reference>
<dbReference type="EMBL" id="MNCJ02000317">
    <property type="protein sequence ID" value="KAF5816910.1"/>
    <property type="molecule type" value="Genomic_DNA"/>
</dbReference>
<reference evidence="1" key="1">
    <citation type="journal article" date="2017" name="Nature">
        <title>The sunflower genome provides insights into oil metabolism, flowering and Asterid evolution.</title>
        <authorList>
            <person name="Badouin H."/>
            <person name="Gouzy J."/>
            <person name="Grassa C.J."/>
            <person name="Murat F."/>
            <person name="Staton S.E."/>
            <person name="Cottret L."/>
            <person name="Lelandais-Briere C."/>
            <person name="Owens G.L."/>
            <person name="Carrere S."/>
            <person name="Mayjonade B."/>
            <person name="Legrand L."/>
            <person name="Gill N."/>
            <person name="Kane N.C."/>
            <person name="Bowers J.E."/>
            <person name="Hubner S."/>
            <person name="Bellec A."/>
            <person name="Berard A."/>
            <person name="Berges H."/>
            <person name="Blanchet N."/>
            <person name="Boniface M.C."/>
            <person name="Brunel D."/>
            <person name="Catrice O."/>
            <person name="Chaidir N."/>
            <person name="Claudel C."/>
            <person name="Donnadieu C."/>
            <person name="Faraut T."/>
            <person name="Fievet G."/>
            <person name="Helmstetter N."/>
            <person name="King M."/>
            <person name="Knapp S.J."/>
            <person name="Lai Z."/>
            <person name="Le Paslier M.C."/>
            <person name="Lippi Y."/>
            <person name="Lorenzon L."/>
            <person name="Mandel J.R."/>
            <person name="Marage G."/>
            <person name="Marchand G."/>
            <person name="Marquand E."/>
            <person name="Bret-Mestries E."/>
            <person name="Morien E."/>
            <person name="Nambeesan S."/>
            <person name="Nguyen T."/>
            <person name="Pegot-Espagnet P."/>
            <person name="Pouilly N."/>
            <person name="Raftis F."/>
            <person name="Sallet E."/>
            <person name="Schiex T."/>
            <person name="Thomas J."/>
            <person name="Vandecasteele C."/>
            <person name="Vares D."/>
            <person name="Vear F."/>
            <person name="Vautrin S."/>
            <person name="Crespi M."/>
            <person name="Mangin B."/>
            <person name="Burke J.M."/>
            <person name="Salse J."/>
            <person name="Munos S."/>
            <person name="Vincourt P."/>
            <person name="Rieseberg L.H."/>
            <person name="Langlade N.B."/>
        </authorList>
    </citation>
    <scope>NUCLEOTIDE SEQUENCE</scope>
    <source>
        <tissue evidence="1">Leaves</tissue>
    </source>
</reference>
<organism evidence="1 2">
    <name type="scientific">Helianthus annuus</name>
    <name type="common">Common sunflower</name>
    <dbReference type="NCBI Taxonomy" id="4232"/>
    <lineage>
        <taxon>Eukaryota</taxon>
        <taxon>Viridiplantae</taxon>
        <taxon>Streptophyta</taxon>
        <taxon>Embryophyta</taxon>
        <taxon>Tracheophyta</taxon>
        <taxon>Spermatophyta</taxon>
        <taxon>Magnoliopsida</taxon>
        <taxon>eudicotyledons</taxon>
        <taxon>Gunneridae</taxon>
        <taxon>Pentapetalae</taxon>
        <taxon>asterids</taxon>
        <taxon>campanulids</taxon>
        <taxon>Asterales</taxon>
        <taxon>Asteraceae</taxon>
        <taxon>Asteroideae</taxon>
        <taxon>Heliantheae alliance</taxon>
        <taxon>Heliantheae</taxon>
        <taxon>Helianthus</taxon>
    </lineage>
</organism>
<gene>
    <name evidence="1" type="ORF">HanXRQr2_Chr02g0046841</name>
</gene>
<dbReference type="Proteomes" id="UP000215914">
    <property type="component" value="Unassembled WGS sequence"/>
</dbReference>
<dbReference type="Gramene" id="mRNA:HanXRQr2_Chr02g0046841">
    <property type="protein sequence ID" value="mRNA:HanXRQr2_Chr02g0046841"/>
    <property type="gene ID" value="HanXRQr2_Chr02g0046841"/>
</dbReference>
<accession>A0A9K3JM16</accession>
<protein>
    <submittedName>
        <fullName evidence="1">Uncharacterized protein</fullName>
    </submittedName>
</protein>
<evidence type="ECO:0000313" key="2">
    <source>
        <dbReference type="Proteomes" id="UP000215914"/>
    </source>
</evidence>
<evidence type="ECO:0000313" key="1">
    <source>
        <dbReference type="EMBL" id="KAF5816910.1"/>
    </source>
</evidence>
<keyword evidence="2" id="KW-1185">Reference proteome</keyword>
<name>A0A9K3JM16_HELAN</name>